<feature type="domain" description="PTM/DIR17-like Tudor" evidence="2">
    <location>
        <begin position="45"/>
        <end position="93"/>
    </location>
</feature>
<evidence type="ECO:0000256" key="1">
    <source>
        <dbReference type="SAM" id="MobiDB-lite"/>
    </source>
</evidence>
<dbReference type="PANTHER" id="PTHR37384">
    <property type="entry name" value="OS01G0835600 PROTEIN"/>
    <property type="match status" value="1"/>
</dbReference>
<dbReference type="InterPro" id="IPR047365">
    <property type="entry name" value="Tudor_AtPTM-like"/>
</dbReference>
<feature type="region of interest" description="Disordered" evidence="1">
    <location>
        <begin position="1"/>
        <end position="25"/>
    </location>
</feature>
<feature type="compositionally biased region" description="Acidic residues" evidence="1">
    <location>
        <begin position="1"/>
        <end position="16"/>
    </location>
</feature>
<evidence type="ECO:0000313" key="3">
    <source>
        <dbReference type="EMBL" id="CAH0477877.1"/>
    </source>
</evidence>
<name>A0AAU9KUG2_9STRA</name>
<comment type="caution">
    <text evidence="3">The sequence shown here is derived from an EMBL/GenBank/DDBJ whole genome shotgun (WGS) entry which is preliminary data.</text>
</comment>
<dbReference type="Proteomes" id="UP001160483">
    <property type="component" value="Unassembled WGS sequence"/>
</dbReference>
<protein>
    <recommendedName>
        <fullName evidence="2">PTM/DIR17-like Tudor domain-containing protein</fullName>
    </recommendedName>
</protein>
<dbReference type="EMBL" id="CAKLCB010000048">
    <property type="protein sequence ID" value="CAH0513954.1"/>
    <property type="molecule type" value="Genomic_DNA"/>
</dbReference>
<gene>
    <name evidence="4" type="ORF">PBS001_LOCUS736</name>
    <name evidence="3" type="ORF">PBS003_LOCUS4602</name>
</gene>
<accession>A0AAU9KUG2</accession>
<organism evidence="3 6">
    <name type="scientific">Peronospora belbahrii</name>
    <dbReference type="NCBI Taxonomy" id="622444"/>
    <lineage>
        <taxon>Eukaryota</taxon>
        <taxon>Sar</taxon>
        <taxon>Stramenopiles</taxon>
        <taxon>Oomycota</taxon>
        <taxon>Peronosporomycetes</taxon>
        <taxon>Peronosporales</taxon>
        <taxon>Peronosporaceae</taxon>
        <taxon>Peronospora</taxon>
    </lineage>
</organism>
<feature type="compositionally biased region" description="Low complexity" evidence="1">
    <location>
        <begin position="488"/>
        <end position="502"/>
    </location>
</feature>
<evidence type="ECO:0000313" key="5">
    <source>
        <dbReference type="Proteomes" id="UP001158986"/>
    </source>
</evidence>
<sequence length="535" mass="58892">MSEEKEDIGEEVENEDPSPLLSSTDQQHVRIMFHGREIIAEDLIGLRVAKTFPGNGRFLGQVVKFDKSMALYTVVYADGDAEDLTVDNTLQILIQDEIERADPSQVPPAISLLSKKDGSLPASPDTEDFVTSPAATPQRHPSVLQRHAQSIQVSEREAQFVISLFENHALPTLVRQGWRVQTSNSGRGETCFISARGEIFQSALDVVGHIALNNELLTSCFPANVHSAILSLLPCEAAVDSTSFADTGNSHELTGSTLRKRTILDSPDAGRYDGKRTRQMCDEASGVVVPMHAAAVRGSDVMHYRHDNTDRRAEPANRFPTYHRQEMGGRIRMSSDRFFEGEATNEARMQASPRLRGYRGASGRDLTLENPFSSNWSGVEPMPGRAEPAEYSHRFFNTPEWREPDDTFASDCHLEERCCNRIRGELRYIRRPNSQISADATSVNATGTRKGYYRDSVGSPHGSHATPVTNGFAYPSYSALRAEASDGNRTSATSRASRNTASFMSPTDTLGASAAFSMVDFDRISTTRPGNAHAD</sequence>
<dbReference type="AlphaFoldDB" id="A0AAU9KUG2"/>
<feature type="region of interest" description="Disordered" evidence="1">
    <location>
        <begin position="105"/>
        <end position="141"/>
    </location>
</feature>
<feature type="region of interest" description="Disordered" evidence="1">
    <location>
        <begin position="485"/>
        <end position="504"/>
    </location>
</feature>
<dbReference type="PANTHER" id="PTHR37384:SF1">
    <property type="entry name" value="OS01G0835600 PROTEIN"/>
    <property type="match status" value="1"/>
</dbReference>
<dbReference type="Proteomes" id="UP001158986">
    <property type="component" value="Unassembled WGS sequence"/>
</dbReference>
<reference evidence="3 5" key="1">
    <citation type="submission" date="2021-11" db="EMBL/GenBank/DDBJ databases">
        <authorList>
            <person name="Islam A."/>
            <person name="Islam S."/>
            <person name="Flora M.S."/>
            <person name="Rahman M."/>
            <person name="Ziaur R.M."/>
            <person name="Epstein J.H."/>
            <person name="Hassan M."/>
            <person name="Klassen M."/>
            <person name="Woodard K."/>
            <person name="Webb A."/>
            <person name="Webby R.J."/>
            <person name="El Zowalaty M.E."/>
        </authorList>
    </citation>
    <scope>NUCLEOTIDE SEQUENCE</scope>
    <source>
        <strain evidence="4">Pbs1</strain>
        <strain evidence="3">Pbs3</strain>
    </source>
</reference>
<evidence type="ECO:0000313" key="4">
    <source>
        <dbReference type="EMBL" id="CAH0513954.1"/>
    </source>
</evidence>
<dbReference type="EMBL" id="CAKKTJ010000199">
    <property type="protein sequence ID" value="CAH0477877.1"/>
    <property type="molecule type" value="Genomic_DNA"/>
</dbReference>
<dbReference type="Pfam" id="PF21743">
    <property type="entry name" value="PTM_DIR17_Tudor"/>
    <property type="match status" value="1"/>
</dbReference>
<evidence type="ECO:0000313" key="6">
    <source>
        <dbReference type="Proteomes" id="UP001160483"/>
    </source>
</evidence>
<evidence type="ECO:0000259" key="2">
    <source>
        <dbReference type="Pfam" id="PF21743"/>
    </source>
</evidence>
<keyword evidence="5" id="KW-1185">Reference proteome</keyword>
<proteinExistence type="predicted"/>
<dbReference type="CDD" id="cd20401">
    <property type="entry name" value="Tudor_AtPTM-like"/>
    <property type="match status" value="1"/>
</dbReference>